<sequence>MNAPQAFESFILFPGEERISYQKDTKVRNAALFTIMKEDHTIGNMIKHQLLKNEKVLFAGYRVPHPLEHRVEIRVQTSQNTTPVKAFIQALRELQEEVRSLNKQFEMEMEMEATKVMKMEATEAMKMEASEAMKMEESASAVESYS</sequence>
<comment type="function">
    <text evidence="6">DNA-dependent RNA polymerase catalyzes the transcription of DNA into RNA using the four ribonucleoside triphosphates as substrates. Component of RNA polymerase II which synthesizes mRNA precursors and many functional non-coding RNAs. Pol II is the central component of the basal RNA polymerase II transcription machinery. It is composed of mobile elements that move relative to each other. RPB11 is part of the core element with the central large cleft.</text>
</comment>
<dbReference type="PROSITE" id="PS01154">
    <property type="entry name" value="RNA_POL_L_13KD"/>
    <property type="match status" value="1"/>
</dbReference>
<dbReference type="GO" id="GO:0046983">
    <property type="term" value="F:protein dimerization activity"/>
    <property type="evidence" value="ECO:0007669"/>
    <property type="project" value="InterPro"/>
</dbReference>
<evidence type="ECO:0000313" key="13">
    <source>
        <dbReference type="Proteomes" id="UP001175271"/>
    </source>
</evidence>
<keyword evidence="5" id="KW-0539">Nucleus</keyword>
<dbReference type="HAMAP" id="MF_00261">
    <property type="entry name" value="RNApol_arch_Rpo11"/>
    <property type="match status" value="1"/>
</dbReference>
<dbReference type="FunFam" id="3.30.1360.10:FF:000003">
    <property type="entry name" value="DNA-directed RNA polymerase II subunit RPB11"/>
    <property type="match status" value="1"/>
</dbReference>
<evidence type="ECO:0000256" key="6">
    <source>
        <dbReference type="ARBA" id="ARBA00025149"/>
    </source>
</evidence>
<evidence type="ECO:0000256" key="3">
    <source>
        <dbReference type="ARBA" id="ARBA00022478"/>
    </source>
</evidence>
<dbReference type="Pfam" id="PF13656">
    <property type="entry name" value="RNA_pol_L_2"/>
    <property type="match status" value="1"/>
</dbReference>
<dbReference type="EMBL" id="JAUCMV010000003">
    <property type="protein sequence ID" value="KAK0412304.1"/>
    <property type="molecule type" value="Genomic_DNA"/>
</dbReference>
<comment type="caution">
    <text evidence="12">The sequence shown here is derived from an EMBL/GenBank/DDBJ whole genome shotgun (WGS) entry which is preliminary data.</text>
</comment>
<evidence type="ECO:0000256" key="8">
    <source>
        <dbReference type="ARBA" id="ARBA00069461"/>
    </source>
</evidence>
<evidence type="ECO:0000256" key="4">
    <source>
        <dbReference type="ARBA" id="ARBA00023163"/>
    </source>
</evidence>
<dbReference type="Proteomes" id="UP001175271">
    <property type="component" value="Unassembled WGS sequence"/>
</dbReference>
<evidence type="ECO:0000256" key="7">
    <source>
        <dbReference type="ARBA" id="ARBA00025751"/>
    </source>
</evidence>
<evidence type="ECO:0000256" key="9">
    <source>
        <dbReference type="ARBA" id="ARBA00081587"/>
    </source>
</evidence>
<dbReference type="GO" id="GO:0003677">
    <property type="term" value="F:DNA binding"/>
    <property type="evidence" value="ECO:0007669"/>
    <property type="project" value="InterPro"/>
</dbReference>
<dbReference type="InterPro" id="IPR008193">
    <property type="entry name" value="RNA_pol_Rpb11_13-16kDa_CS"/>
</dbReference>
<feature type="domain" description="DNA-directed RNA polymerase RBP11-like dimerisation" evidence="11">
    <location>
        <begin position="31"/>
        <end position="103"/>
    </location>
</feature>
<evidence type="ECO:0000256" key="5">
    <source>
        <dbReference type="ARBA" id="ARBA00023242"/>
    </source>
</evidence>
<comment type="subunit">
    <text evidence="2">Component of the RNA polymerase II (Pol II) complex consisting of 12 subunits.</text>
</comment>
<accession>A0AA39HVU5</accession>
<name>A0AA39HVU5_9BILA</name>
<protein>
    <recommendedName>
        <fullName evidence="8">Probable DNA-directed RNA polymerase II subunit RPB11</fullName>
    </recommendedName>
    <alternativeName>
        <fullName evidence="9">DNA-directed RNA polymerase II subunit J</fullName>
    </alternativeName>
</protein>
<evidence type="ECO:0000256" key="1">
    <source>
        <dbReference type="ARBA" id="ARBA00004123"/>
    </source>
</evidence>
<dbReference type="CDD" id="cd06926">
    <property type="entry name" value="RNAP_II_RPB11"/>
    <property type="match status" value="1"/>
</dbReference>
<keyword evidence="10" id="KW-0175">Coiled coil</keyword>
<dbReference type="InterPro" id="IPR009025">
    <property type="entry name" value="RBP11-like_dimer"/>
</dbReference>
<reference evidence="12" key="1">
    <citation type="submission" date="2023-06" db="EMBL/GenBank/DDBJ databases">
        <title>Genomic analysis of the entomopathogenic nematode Steinernema hermaphroditum.</title>
        <authorList>
            <person name="Schwarz E.M."/>
            <person name="Heppert J.K."/>
            <person name="Baniya A."/>
            <person name="Schwartz H.T."/>
            <person name="Tan C.-H."/>
            <person name="Antoshechkin I."/>
            <person name="Sternberg P.W."/>
            <person name="Goodrich-Blair H."/>
            <person name="Dillman A.R."/>
        </authorList>
    </citation>
    <scope>NUCLEOTIDE SEQUENCE</scope>
    <source>
        <strain evidence="12">PS9179</strain>
        <tissue evidence="12">Whole animal</tissue>
    </source>
</reference>
<keyword evidence="13" id="KW-1185">Reference proteome</keyword>
<keyword evidence="4" id="KW-0804">Transcription</keyword>
<evidence type="ECO:0000256" key="2">
    <source>
        <dbReference type="ARBA" id="ARBA00011730"/>
    </source>
</evidence>
<dbReference type="InterPro" id="IPR022905">
    <property type="entry name" value="Rpo11-like"/>
</dbReference>
<dbReference type="GO" id="GO:0005665">
    <property type="term" value="C:RNA polymerase II, core complex"/>
    <property type="evidence" value="ECO:0007669"/>
    <property type="project" value="InterPro"/>
</dbReference>
<evidence type="ECO:0000313" key="12">
    <source>
        <dbReference type="EMBL" id="KAK0412304.1"/>
    </source>
</evidence>
<evidence type="ECO:0000256" key="10">
    <source>
        <dbReference type="SAM" id="Coils"/>
    </source>
</evidence>
<dbReference type="PANTHER" id="PTHR13946:SF16">
    <property type="entry name" value="DNA-DIRECTED RNA POLYMERASE II SUBUNIT RPB11"/>
    <property type="match status" value="1"/>
</dbReference>
<dbReference type="AlphaFoldDB" id="A0AA39HVU5"/>
<feature type="coiled-coil region" evidence="10">
    <location>
        <begin position="84"/>
        <end position="111"/>
    </location>
</feature>
<dbReference type="GO" id="GO:0006366">
    <property type="term" value="P:transcription by RNA polymerase II"/>
    <property type="evidence" value="ECO:0007669"/>
    <property type="project" value="InterPro"/>
</dbReference>
<comment type="similarity">
    <text evidence="7">Belongs to the archaeal Rpo11/eukaryotic RPB11/RPC19 RNA polymerase subunit family.</text>
</comment>
<keyword evidence="3" id="KW-0240">DNA-directed RNA polymerase</keyword>
<dbReference type="InterPro" id="IPR037685">
    <property type="entry name" value="RBP11"/>
</dbReference>
<organism evidence="12 13">
    <name type="scientific">Steinernema hermaphroditum</name>
    <dbReference type="NCBI Taxonomy" id="289476"/>
    <lineage>
        <taxon>Eukaryota</taxon>
        <taxon>Metazoa</taxon>
        <taxon>Ecdysozoa</taxon>
        <taxon>Nematoda</taxon>
        <taxon>Chromadorea</taxon>
        <taxon>Rhabditida</taxon>
        <taxon>Tylenchina</taxon>
        <taxon>Panagrolaimomorpha</taxon>
        <taxon>Strongyloidoidea</taxon>
        <taxon>Steinernematidae</taxon>
        <taxon>Steinernema</taxon>
    </lineage>
</organism>
<evidence type="ECO:0000259" key="11">
    <source>
        <dbReference type="Pfam" id="PF13656"/>
    </source>
</evidence>
<dbReference type="SUPFAM" id="SSF55257">
    <property type="entry name" value="RBP11-like subunits of RNA polymerase"/>
    <property type="match status" value="1"/>
</dbReference>
<gene>
    <name evidence="12" type="ORF">QR680_006137</name>
</gene>
<dbReference type="PANTHER" id="PTHR13946">
    <property type="entry name" value="DNA-DIRECTED RNA POLYMERASE I,II,III"/>
    <property type="match status" value="1"/>
</dbReference>
<dbReference type="Gene3D" id="3.30.1360.10">
    <property type="entry name" value="RNA polymerase, RBP11-like subunit"/>
    <property type="match status" value="1"/>
</dbReference>
<comment type="subcellular location">
    <subcellularLocation>
        <location evidence="1">Nucleus</location>
    </subcellularLocation>
</comment>
<proteinExistence type="inferred from homology"/>
<dbReference type="GO" id="GO:0003899">
    <property type="term" value="F:DNA-directed RNA polymerase activity"/>
    <property type="evidence" value="ECO:0007669"/>
    <property type="project" value="InterPro"/>
</dbReference>
<dbReference type="InterPro" id="IPR036603">
    <property type="entry name" value="RBP11-like"/>
</dbReference>